<feature type="compositionally biased region" description="Acidic residues" evidence="1">
    <location>
        <begin position="55"/>
        <end position="83"/>
    </location>
</feature>
<evidence type="ECO:0000313" key="2">
    <source>
        <dbReference type="EnsemblMetazoa" id="GPPI012596-PA"/>
    </source>
</evidence>
<sequence length="146" mass="15371">MLASQTITVARKKYFSNCSRLGNLISGGFVESVEDFFSVDGVEYVFGDDVVDVEDVEDVEADDVDESEVADEDEDEEDDDDESVNGWGESSFCGGAEDDSQGDCESSFWVVAEGASDGAHEGAVAFGVVTHGDGSVVILGAGDDES</sequence>
<dbReference type="VEuPathDB" id="VectorBase:GPPI012596"/>
<evidence type="ECO:0000256" key="1">
    <source>
        <dbReference type="SAM" id="MobiDB-lite"/>
    </source>
</evidence>
<dbReference type="EnsemblMetazoa" id="GPPI012596-RA">
    <property type="protein sequence ID" value="GPPI012596-PA"/>
    <property type="gene ID" value="GPPI012596"/>
</dbReference>
<reference evidence="3" key="1">
    <citation type="submission" date="2015-01" db="EMBL/GenBank/DDBJ databases">
        <authorList>
            <person name="Aksoy S."/>
            <person name="Warren W."/>
            <person name="Wilson R.K."/>
        </authorList>
    </citation>
    <scope>NUCLEOTIDE SEQUENCE [LARGE SCALE GENOMIC DNA]</scope>
    <source>
        <strain evidence="3">IAEA</strain>
    </source>
</reference>
<reference evidence="2" key="2">
    <citation type="submission" date="2020-05" db="UniProtKB">
        <authorList>
            <consortium name="EnsemblMetazoa"/>
        </authorList>
    </citation>
    <scope>IDENTIFICATION</scope>
    <source>
        <strain evidence="2">IAEA</strain>
    </source>
</reference>
<dbReference type="Proteomes" id="UP000092460">
    <property type="component" value="Unassembled WGS sequence"/>
</dbReference>
<dbReference type="EMBL" id="JXJN01005545">
    <property type="status" value="NOT_ANNOTATED_CDS"/>
    <property type="molecule type" value="Genomic_DNA"/>
</dbReference>
<protein>
    <submittedName>
        <fullName evidence="2">Uncharacterized protein</fullName>
    </submittedName>
</protein>
<proteinExistence type="predicted"/>
<name>A0A1B0AY40_9MUSC</name>
<accession>A0A1B0AY40</accession>
<keyword evidence="3" id="KW-1185">Reference proteome</keyword>
<feature type="region of interest" description="Disordered" evidence="1">
    <location>
        <begin position="55"/>
        <end position="104"/>
    </location>
</feature>
<evidence type="ECO:0000313" key="3">
    <source>
        <dbReference type="Proteomes" id="UP000092460"/>
    </source>
</evidence>
<dbReference type="AlphaFoldDB" id="A0A1B0AY40"/>
<organism evidence="2 3">
    <name type="scientific">Glossina palpalis gambiensis</name>
    <dbReference type="NCBI Taxonomy" id="67801"/>
    <lineage>
        <taxon>Eukaryota</taxon>
        <taxon>Metazoa</taxon>
        <taxon>Ecdysozoa</taxon>
        <taxon>Arthropoda</taxon>
        <taxon>Hexapoda</taxon>
        <taxon>Insecta</taxon>
        <taxon>Pterygota</taxon>
        <taxon>Neoptera</taxon>
        <taxon>Endopterygota</taxon>
        <taxon>Diptera</taxon>
        <taxon>Brachycera</taxon>
        <taxon>Muscomorpha</taxon>
        <taxon>Hippoboscoidea</taxon>
        <taxon>Glossinidae</taxon>
        <taxon>Glossina</taxon>
    </lineage>
</organism>